<dbReference type="PROSITE" id="PS00870">
    <property type="entry name" value="CLPAB_1"/>
    <property type="match status" value="1"/>
</dbReference>
<feature type="domain" description="Clp R" evidence="8">
    <location>
        <begin position="10"/>
        <end position="151"/>
    </location>
</feature>
<dbReference type="Gene3D" id="3.40.50.300">
    <property type="entry name" value="P-loop containing nucleotide triphosphate hydrolases"/>
    <property type="match status" value="3"/>
</dbReference>
<dbReference type="RefSeq" id="WP_192147428.1">
    <property type="nucleotide sequence ID" value="NZ_JACYXI010000003.1"/>
</dbReference>
<name>A0ABR9CKA9_9HYPH</name>
<dbReference type="Pfam" id="PF07724">
    <property type="entry name" value="AAA_2"/>
    <property type="match status" value="1"/>
</dbReference>
<dbReference type="InterPro" id="IPR003959">
    <property type="entry name" value="ATPase_AAA_core"/>
</dbReference>
<sequence length="914" mass="99130">MTEISRVALFGKLNRLGFQTVESATVFCKMRGNPYVELAHWIHQILQGQDSDLHRLIRHYELDPARLASQLVAYLDGLPRGASSISDLSSHLEEAVERGWVYGSLMLGANQVRTGHLILGIVKTSSLRNQLEAMSAEFKKIKAEDLSTRFNEILKGSPEEGLAPQDGSVSAGTGAPASASSLPQLGGSAALEQYCTDLTEKARVGEIDPVMGRDEEIRQVVDVLMRRRQNNPILTGEAGVGKTAVVEGFALRIARGDVPPALRDARLLTLDVGLLQAGASMKGEFENRLKSVIEEVQASPVPIILFVDETHTLVGAGGAAGTGDAANLLKPALARGTLRTIGATTWSEYKKHIEKDPALTRRFQVVQVAEPDEAKAVLMMRGIASMLERHHQVQILDEALEASVKLSARYIPARQLPDKSVSVLDTASARVAISLHAMPASLDDCQRRLEAFETELEIIARDENAGSDVTARRATALAELEAESLRHGELTARWEAEKALVSEILTLRAKLREGGQPVEAESDKPPIAPSPQPSPQGERESGPDTVTAAPVDRDTLMAELRAKQADLVALQGEDPLILPIVDAQAVASVVADWTGIPVGRMVKNEIRTVLNLAEHLGKRVIGQDHAMEMIAKRVKASRAGLDNPSKPIGVFLLAGTSGVGKTETALALAETLYGGEQNVITINMSEFQEAHTVSSLKGAPPGYVGYGEGGVLTEAVRRKPYSVVLLDEVEKAHPDVHEIFFQVFDKGMMEDGEGRMIDFRNTLILLTSNAGSDVIMDLCSDPELMPEPEGMAKALRDPLLKVFPPALLGRMVAIPYYPLSPDMIGKITRLQLDRIAKRVKDTYQVPFSYSEEVVDTIVSRCQDLESGGRMIDAIVTNTMLPEISTEFLTRMLDGSKIEAITISIENGDFAYGFS</sequence>
<accession>A0ABR9CKA9</accession>
<gene>
    <name evidence="9" type="primary">tssH</name>
    <name evidence="9" type="ORF">IG616_07025</name>
</gene>
<keyword evidence="5" id="KW-0143">Chaperone</keyword>
<evidence type="ECO:0000256" key="2">
    <source>
        <dbReference type="ARBA" id="ARBA00022737"/>
    </source>
</evidence>
<dbReference type="SUPFAM" id="SSF52540">
    <property type="entry name" value="P-loop containing nucleoside triphosphate hydrolases"/>
    <property type="match status" value="2"/>
</dbReference>
<organism evidence="9 10">
    <name type="scientific">Roseibium litorale</name>
    <dbReference type="NCBI Taxonomy" id="2803841"/>
    <lineage>
        <taxon>Bacteria</taxon>
        <taxon>Pseudomonadati</taxon>
        <taxon>Pseudomonadota</taxon>
        <taxon>Alphaproteobacteria</taxon>
        <taxon>Hyphomicrobiales</taxon>
        <taxon>Stappiaceae</taxon>
        <taxon>Roseibium</taxon>
    </lineage>
</organism>
<dbReference type="InterPro" id="IPR027417">
    <property type="entry name" value="P-loop_NTPase"/>
</dbReference>
<evidence type="ECO:0000313" key="9">
    <source>
        <dbReference type="EMBL" id="MBD8891292.1"/>
    </source>
</evidence>
<dbReference type="PROSITE" id="PS00871">
    <property type="entry name" value="CLPAB_2"/>
    <property type="match status" value="1"/>
</dbReference>
<dbReference type="CDD" id="cd00009">
    <property type="entry name" value="AAA"/>
    <property type="match status" value="1"/>
</dbReference>
<dbReference type="InterPro" id="IPR003593">
    <property type="entry name" value="AAA+_ATPase"/>
</dbReference>
<evidence type="ECO:0000256" key="1">
    <source>
        <dbReference type="ARBA" id="ARBA00008675"/>
    </source>
</evidence>
<evidence type="ECO:0000313" key="10">
    <source>
        <dbReference type="Proteomes" id="UP000632063"/>
    </source>
</evidence>
<comment type="caution">
    <text evidence="9">The sequence shown here is derived from an EMBL/GenBank/DDBJ whole genome shotgun (WGS) entry which is preliminary data.</text>
</comment>
<dbReference type="InterPro" id="IPR050130">
    <property type="entry name" value="ClpA_ClpB"/>
</dbReference>
<dbReference type="PRINTS" id="PR00300">
    <property type="entry name" value="CLPPROTEASEA"/>
</dbReference>
<dbReference type="InterPro" id="IPR017729">
    <property type="entry name" value="ATPase_T6SS_ClpV1"/>
</dbReference>
<dbReference type="NCBIfam" id="TIGR03345">
    <property type="entry name" value="VI_ClpV1"/>
    <property type="match status" value="1"/>
</dbReference>
<keyword evidence="10" id="KW-1185">Reference proteome</keyword>
<proteinExistence type="inferred from homology"/>
<dbReference type="SMART" id="SM01086">
    <property type="entry name" value="ClpB_D2-small"/>
    <property type="match status" value="1"/>
</dbReference>
<dbReference type="SMART" id="SM00382">
    <property type="entry name" value="AAA"/>
    <property type="match status" value="2"/>
</dbReference>
<evidence type="ECO:0000256" key="7">
    <source>
        <dbReference type="SAM" id="MobiDB-lite"/>
    </source>
</evidence>
<dbReference type="InterPro" id="IPR036628">
    <property type="entry name" value="Clp_N_dom_sf"/>
</dbReference>
<dbReference type="InterPro" id="IPR004176">
    <property type="entry name" value="Clp_R_N"/>
</dbReference>
<evidence type="ECO:0000256" key="3">
    <source>
        <dbReference type="ARBA" id="ARBA00022741"/>
    </source>
</evidence>
<dbReference type="Pfam" id="PF10431">
    <property type="entry name" value="ClpB_D2-small"/>
    <property type="match status" value="1"/>
</dbReference>
<evidence type="ECO:0000256" key="6">
    <source>
        <dbReference type="PROSITE-ProRule" id="PRU01251"/>
    </source>
</evidence>
<dbReference type="InterPro" id="IPR028299">
    <property type="entry name" value="ClpA/B_CS2"/>
</dbReference>
<dbReference type="PANTHER" id="PTHR11638">
    <property type="entry name" value="ATP-DEPENDENT CLP PROTEASE"/>
    <property type="match status" value="1"/>
</dbReference>
<feature type="compositionally biased region" description="Low complexity" evidence="7">
    <location>
        <begin position="167"/>
        <end position="181"/>
    </location>
</feature>
<reference evidence="10" key="1">
    <citation type="submission" date="2020-09" db="EMBL/GenBank/DDBJ databases">
        <title>The genome sequence of strain Labrenzia suaedae 4C16A.</title>
        <authorList>
            <person name="Liu Y."/>
        </authorList>
    </citation>
    <scope>NUCLEOTIDE SEQUENCE [LARGE SCALE GENOMIC DNA]</scope>
    <source>
        <strain evidence="10">4C16A</strain>
    </source>
</reference>
<evidence type="ECO:0000256" key="5">
    <source>
        <dbReference type="ARBA" id="ARBA00023186"/>
    </source>
</evidence>
<dbReference type="InterPro" id="IPR018368">
    <property type="entry name" value="ClpA/B_CS1"/>
</dbReference>
<dbReference type="EMBL" id="JACYXI010000003">
    <property type="protein sequence ID" value="MBD8891292.1"/>
    <property type="molecule type" value="Genomic_DNA"/>
</dbReference>
<dbReference type="Proteomes" id="UP000632063">
    <property type="component" value="Unassembled WGS sequence"/>
</dbReference>
<dbReference type="Gene3D" id="1.10.8.60">
    <property type="match status" value="1"/>
</dbReference>
<evidence type="ECO:0000256" key="4">
    <source>
        <dbReference type="ARBA" id="ARBA00022840"/>
    </source>
</evidence>
<dbReference type="InterPro" id="IPR041546">
    <property type="entry name" value="ClpA/ClpB_AAA_lid"/>
</dbReference>
<feature type="region of interest" description="Disordered" evidence="7">
    <location>
        <begin position="513"/>
        <end position="548"/>
    </location>
</feature>
<dbReference type="Pfam" id="PF17871">
    <property type="entry name" value="AAA_lid_9"/>
    <property type="match status" value="1"/>
</dbReference>
<reference evidence="9 10" key="2">
    <citation type="journal article" date="2021" name="Int. J. Syst. Evol. Microbiol.">
        <title>Roseibium litorale sp. nov., isolated from a tidal flat sediment and proposal for the reclassification of Labrenzia polysiphoniae as Roseibium polysiphoniae comb. nov.</title>
        <authorList>
            <person name="Liu Y."/>
            <person name="Pei T."/>
            <person name="Du J."/>
            <person name="Chao M."/>
            <person name="Deng M.R."/>
            <person name="Zhu H."/>
        </authorList>
    </citation>
    <scope>NUCLEOTIDE SEQUENCE [LARGE SCALE GENOMIC DNA]</scope>
    <source>
        <strain evidence="9 10">4C16A</strain>
    </source>
</reference>
<keyword evidence="3" id="KW-0547">Nucleotide-binding</keyword>
<protein>
    <submittedName>
        <fullName evidence="9">Type VI secretion system ATPase TssH</fullName>
    </submittedName>
</protein>
<dbReference type="CDD" id="cd19499">
    <property type="entry name" value="RecA-like_ClpB_Hsp104-like"/>
    <property type="match status" value="1"/>
</dbReference>
<dbReference type="InterPro" id="IPR058680">
    <property type="entry name" value="NBD_SMAX1-like"/>
</dbReference>
<keyword evidence="2 6" id="KW-0677">Repeat</keyword>
<dbReference type="InterPro" id="IPR019489">
    <property type="entry name" value="Clp_ATPase_C"/>
</dbReference>
<comment type="similarity">
    <text evidence="1">Belongs to the ClpA/ClpB family.</text>
</comment>
<dbReference type="Gene3D" id="1.10.1780.10">
    <property type="entry name" value="Clp, N-terminal domain"/>
    <property type="match status" value="1"/>
</dbReference>
<evidence type="ECO:0000259" key="8">
    <source>
        <dbReference type="PROSITE" id="PS51903"/>
    </source>
</evidence>
<dbReference type="PANTHER" id="PTHR11638:SF184">
    <property type="entry name" value="ATPASE WITH CHAPERONE ACTIVITY"/>
    <property type="match status" value="1"/>
</dbReference>
<keyword evidence="4" id="KW-0067">ATP-binding</keyword>
<dbReference type="SUPFAM" id="SSF81923">
    <property type="entry name" value="Double Clp-N motif"/>
    <property type="match status" value="1"/>
</dbReference>
<feature type="region of interest" description="Disordered" evidence="7">
    <location>
        <begin position="156"/>
        <end position="184"/>
    </location>
</feature>
<dbReference type="Pfam" id="PF23569">
    <property type="entry name" value="NBD_SMAX1"/>
    <property type="match status" value="1"/>
</dbReference>
<dbReference type="PROSITE" id="PS51903">
    <property type="entry name" value="CLP_R"/>
    <property type="match status" value="1"/>
</dbReference>
<dbReference type="InterPro" id="IPR001270">
    <property type="entry name" value="ClpA/B"/>
</dbReference>